<accession>A0ABT0P815</accession>
<dbReference type="InterPro" id="IPR046346">
    <property type="entry name" value="Aminoacid_DH-like_N_sf"/>
</dbReference>
<dbReference type="Proteomes" id="UP001523003">
    <property type="component" value="Unassembled WGS sequence"/>
</dbReference>
<evidence type="ECO:0000256" key="2">
    <source>
        <dbReference type="ARBA" id="ARBA00008756"/>
    </source>
</evidence>
<evidence type="ECO:0000259" key="6">
    <source>
        <dbReference type="SMART" id="SM01274"/>
    </source>
</evidence>
<comment type="similarity">
    <text evidence="2">In the C-terminal section; belongs to the phosphate acetyltransferase and butyryltransferase family.</text>
</comment>
<dbReference type="InterPro" id="IPR042112">
    <property type="entry name" value="P_AcTrfase_dom2"/>
</dbReference>
<dbReference type="InterPro" id="IPR012188">
    <property type="entry name" value="ME_PTA"/>
</dbReference>
<comment type="caution">
    <text evidence="7">The sequence shown here is derived from an EMBL/GenBank/DDBJ whole genome shotgun (WGS) entry which is preliminary data.</text>
</comment>
<comment type="similarity">
    <text evidence="1">In the N-terminal section; belongs to the malic enzymes family.</text>
</comment>
<dbReference type="InterPro" id="IPR036291">
    <property type="entry name" value="NAD(P)-bd_dom_sf"/>
</dbReference>
<dbReference type="InterPro" id="IPR042113">
    <property type="entry name" value="P_AcTrfase_dom1"/>
</dbReference>
<dbReference type="Gene3D" id="3.40.50.10380">
    <property type="entry name" value="Malic enzyme, N-terminal domain"/>
    <property type="match status" value="1"/>
</dbReference>
<dbReference type="SUPFAM" id="SSF51735">
    <property type="entry name" value="NAD(P)-binding Rossmann-fold domains"/>
    <property type="match status" value="1"/>
</dbReference>
<dbReference type="Pfam" id="PF01515">
    <property type="entry name" value="PTA_PTB"/>
    <property type="match status" value="1"/>
</dbReference>
<dbReference type="SUPFAM" id="SSF53223">
    <property type="entry name" value="Aminoacid dehydrogenase-like, N-terminal domain"/>
    <property type="match status" value="1"/>
</dbReference>
<dbReference type="InterPro" id="IPR037062">
    <property type="entry name" value="Malic_N_dom_sf"/>
</dbReference>
<gene>
    <name evidence="7" type="ORF">M4Z11_03135</name>
</gene>
<dbReference type="InterPro" id="IPR051674">
    <property type="entry name" value="Malate_Decarboxylase"/>
</dbReference>
<dbReference type="PIRSF" id="PIRSF036684">
    <property type="entry name" value="ME_PTA"/>
    <property type="match status" value="1"/>
</dbReference>
<dbReference type="PANTHER" id="PTHR43237">
    <property type="entry name" value="NADP-DEPENDENT MALIC ENZYME"/>
    <property type="match status" value="1"/>
</dbReference>
<organism evidence="7 8">
    <name type="scientific">Bartonella bilalgolemii</name>
    <dbReference type="NCBI Taxonomy" id="2942911"/>
    <lineage>
        <taxon>Bacteria</taxon>
        <taxon>Pseudomonadati</taxon>
        <taxon>Pseudomonadota</taxon>
        <taxon>Alphaproteobacteria</taxon>
        <taxon>Hyphomicrobiales</taxon>
        <taxon>Bartonellaceae</taxon>
        <taxon>Bartonella</taxon>
    </lineage>
</organism>
<keyword evidence="3" id="KW-0560">Oxidoreductase</keyword>
<feature type="domain" description="Malic enzyme NAD-binding" evidence="5">
    <location>
        <begin position="174"/>
        <end position="411"/>
    </location>
</feature>
<dbReference type="CDD" id="cd05311">
    <property type="entry name" value="NAD_bind_2_malic_enz"/>
    <property type="match status" value="1"/>
</dbReference>
<keyword evidence="4" id="KW-0511">Multifunctional enzyme</keyword>
<name>A0ABT0P815_9HYPH</name>
<evidence type="ECO:0000313" key="7">
    <source>
        <dbReference type="EMBL" id="MCL6229609.1"/>
    </source>
</evidence>
<dbReference type="EMBL" id="JAMCOF010000004">
    <property type="protein sequence ID" value="MCL6229609.1"/>
    <property type="molecule type" value="Genomic_DNA"/>
</dbReference>
<dbReference type="Gene3D" id="3.40.50.10950">
    <property type="match status" value="1"/>
</dbReference>
<evidence type="ECO:0000256" key="1">
    <source>
        <dbReference type="ARBA" id="ARBA00007686"/>
    </source>
</evidence>
<dbReference type="Pfam" id="PF00390">
    <property type="entry name" value="malic"/>
    <property type="match status" value="1"/>
</dbReference>
<protein>
    <submittedName>
        <fullName evidence="7">NADP-dependent malic enzyme</fullName>
    </submittedName>
</protein>
<sequence>MSKKQNSNTRLQQTELESAALFYHQHPKPGKLEIQATKPLDNQRDLALAYSPGVAAPCLAIYNDPQLASQYTSRSNLVAVISNGTAVLGLGNIGPLASKPVMEGKAVLFKKFANIDVFDIELDAPDITKMVEIVSGLEPTFGGINLEDIKAPECFEIEEQLRAKMNIPVFHDDQHGTAIIACAAVLNALGLVNKKIENVKIVSSGAGAAALACINLLVCLGAKVENIWLSDLDGVVYKGRKTLMDRWKINYAQKTDARTLADIIDNADIFLGLSTAGVLKPEYLKKMASKPLILALANPTPEIMPEEASAVRPDAMICTGRSDYPNQVNNVICFPYIFRGALDVGATAINEEMKMAAVHAIAALAREETSDVAACAYSKKPPSFGPEYLIPSPFDPRLILRIAPAVAKAAMESGVAARPIEDMEAYHDTLNRFVFRSGLIMKPVFAAAKTAKCKRVIYADGEDERVLRTAQIVLEEQTAIPLLIGRPHVVETRLKRFGLKIRPGIDFEITNPENDPRFRDYVNLFLHYTGRRGVSPEVAKTIVRTSTTAIAALAVMRGEADAMICGLEGRFERNLELIEQIIGLDPNVNHFSAVSLLISTRGTLFLTDTYVNENPSAEEIAEMTILAAQEIEAFGIKPKVALLSHSNFGSKNTASARKMRRATEILAELYPNLEADGEMHGDAALSKILRDRVFPASRLTSEANLLVFPTLDAANITLNIAKNLTNALHVGPILIGAARPAHILTPSVTSRGVVNMTALAVLAANRKNLTIKQMKTKNPHVNKT</sequence>
<dbReference type="RefSeq" id="WP_249676135.1">
    <property type="nucleotide sequence ID" value="NZ_JAMCOF010000004.1"/>
</dbReference>
<dbReference type="InterPro" id="IPR012301">
    <property type="entry name" value="Malic_N_dom"/>
</dbReference>
<evidence type="ECO:0000256" key="3">
    <source>
        <dbReference type="ARBA" id="ARBA00023002"/>
    </source>
</evidence>
<dbReference type="InterPro" id="IPR012302">
    <property type="entry name" value="Malic_NAD-bd"/>
</dbReference>
<proteinExistence type="inferred from homology"/>
<evidence type="ECO:0000313" key="8">
    <source>
        <dbReference type="Proteomes" id="UP001523003"/>
    </source>
</evidence>
<dbReference type="SMART" id="SM00919">
    <property type="entry name" value="Malic_M"/>
    <property type="match status" value="1"/>
</dbReference>
<reference evidence="7 8" key="1">
    <citation type="submission" date="2022-05" db="EMBL/GenBank/DDBJ databases">
        <title>Description of the Bartonella bilalgolemii sp. nov. Isolated from Apodemus uralensis (Pallas 1811).</title>
        <authorList>
            <person name="Zgheib R."/>
            <person name="Celebi B."/>
        </authorList>
    </citation>
    <scope>NUCLEOTIDE SEQUENCE [LARGE SCALE GENOMIC DNA]</scope>
    <source>
        <strain evidence="7 8">G70</strain>
    </source>
</reference>
<dbReference type="Gene3D" id="3.40.50.720">
    <property type="entry name" value="NAD(P)-binding Rossmann-like Domain"/>
    <property type="match status" value="1"/>
</dbReference>
<dbReference type="SMART" id="SM01274">
    <property type="entry name" value="malic"/>
    <property type="match status" value="1"/>
</dbReference>
<keyword evidence="8" id="KW-1185">Reference proteome</keyword>
<dbReference type="Gene3D" id="3.40.50.10750">
    <property type="entry name" value="Isocitrate/Isopropylmalate dehydrogenase-like"/>
    <property type="match status" value="1"/>
</dbReference>
<evidence type="ECO:0000259" key="5">
    <source>
        <dbReference type="SMART" id="SM00919"/>
    </source>
</evidence>
<dbReference type="PANTHER" id="PTHR43237:SF4">
    <property type="entry name" value="NADP-DEPENDENT MALIC ENZYME"/>
    <property type="match status" value="1"/>
</dbReference>
<dbReference type="InterPro" id="IPR045213">
    <property type="entry name" value="Malic_NAD-bd_bact_type"/>
</dbReference>
<evidence type="ECO:0000256" key="4">
    <source>
        <dbReference type="ARBA" id="ARBA00023268"/>
    </source>
</evidence>
<dbReference type="Pfam" id="PF03949">
    <property type="entry name" value="Malic_M"/>
    <property type="match status" value="1"/>
</dbReference>
<feature type="domain" description="Malic enzyme N-terminal" evidence="6">
    <location>
        <begin position="29"/>
        <end position="162"/>
    </location>
</feature>
<dbReference type="SUPFAM" id="SSF53659">
    <property type="entry name" value="Isocitrate/Isopropylmalate dehydrogenase-like"/>
    <property type="match status" value="1"/>
</dbReference>
<dbReference type="InterPro" id="IPR002505">
    <property type="entry name" value="PTA_PTB"/>
</dbReference>